<feature type="non-terminal residue" evidence="1">
    <location>
        <position position="1"/>
    </location>
</feature>
<protein>
    <submittedName>
        <fullName evidence="1">16416_t:CDS:1</fullName>
    </submittedName>
</protein>
<comment type="caution">
    <text evidence="1">The sequence shown here is derived from an EMBL/GenBank/DDBJ whole genome shotgun (WGS) entry which is preliminary data.</text>
</comment>
<dbReference type="EMBL" id="CAJVPT010072626">
    <property type="protein sequence ID" value="CAG8782036.1"/>
    <property type="molecule type" value="Genomic_DNA"/>
</dbReference>
<accession>A0ACA9R912</accession>
<sequence length="61" mass="6646">PTGLQIHDTISISEEQYHDSSKGKPFKPSMLVDLESGRPMEVVVIVGEVVNTARKVGIEVP</sequence>
<reference evidence="1" key="1">
    <citation type="submission" date="2021-06" db="EMBL/GenBank/DDBJ databases">
        <authorList>
            <person name="Kallberg Y."/>
            <person name="Tangrot J."/>
            <person name="Rosling A."/>
        </authorList>
    </citation>
    <scope>NUCLEOTIDE SEQUENCE</scope>
    <source>
        <strain evidence="1">CL356</strain>
    </source>
</reference>
<feature type="non-terminal residue" evidence="1">
    <location>
        <position position="61"/>
    </location>
</feature>
<evidence type="ECO:0000313" key="1">
    <source>
        <dbReference type="EMBL" id="CAG8782036.1"/>
    </source>
</evidence>
<organism evidence="1 2">
    <name type="scientific">Acaulospora colombiana</name>
    <dbReference type="NCBI Taxonomy" id="27376"/>
    <lineage>
        <taxon>Eukaryota</taxon>
        <taxon>Fungi</taxon>
        <taxon>Fungi incertae sedis</taxon>
        <taxon>Mucoromycota</taxon>
        <taxon>Glomeromycotina</taxon>
        <taxon>Glomeromycetes</taxon>
        <taxon>Diversisporales</taxon>
        <taxon>Acaulosporaceae</taxon>
        <taxon>Acaulospora</taxon>
    </lineage>
</organism>
<keyword evidence="2" id="KW-1185">Reference proteome</keyword>
<proteinExistence type="predicted"/>
<dbReference type="Proteomes" id="UP000789525">
    <property type="component" value="Unassembled WGS sequence"/>
</dbReference>
<evidence type="ECO:0000313" key="2">
    <source>
        <dbReference type="Proteomes" id="UP000789525"/>
    </source>
</evidence>
<name>A0ACA9R912_9GLOM</name>
<gene>
    <name evidence="1" type="ORF">ACOLOM_LOCUS14361</name>
</gene>